<organism evidence="1 2">
    <name type="scientific">Dermacentor silvarum</name>
    <name type="common">Tick</name>
    <dbReference type="NCBI Taxonomy" id="543639"/>
    <lineage>
        <taxon>Eukaryota</taxon>
        <taxon>Metazoa</taxon>
        <taxon>Ecdysozoa</taxon>
        <taxon>Arthropoda</taxon>
        <taxon>Chelicerata</taxon>
        <taxon>Arachnida</taxon>
        <taxon>Acari</taxon>
        <taxon>Parasitiformes</taxon>
        <taxon>Ixodida</taxon>
        <taxon>Ixodoidea</taxon>
        <taxon>Ixodidae</taxon>
        <taxon>Rhipicephalinae</taxon>
        <taxon>Dermacentor</taxon>
    </lineage>
</organism>
<name>A0ACB8CUQ8_DERSI</name>
<dbReference type="Proteomes" id="UP000821865">
    <property type="component" value="Chromosome 4"/>
</dbReference>
<gene>
    <name evidence="1" type="ORF">HPB49_002028</name>
</gene>
<dbReference type="EMBL" id="CM023473">
    <property type="protein sequence ID" value="KAH7952866.1"/>
    <property type="molecule type" value="Genomic_DNA"/>
</dbReference>
<comment type="caution">
    <text evidence="1">The sequence shown here is derived from an EMBL/GenBank/DDBJ whole genome shotgun (WGS) entry which is preliminary data.</text>
</comment>
<proteinExistence type="predicted"/>
<evidence type="ECO:0000313" key="1">
    <source>
        <dbReference type="EMBL" id="KAH7952866.1"/>
    </source>
</evidence>
<reference evidence="1" key="1">
    <citation type="submission" date="2020-05" db="EMBL/GenBank/DDBJ databases">
        <title>Large-scale comparative analyses of tick genomes elucidate their genetic diversity and vector capacities.</title>
        <authorList>
            <person name="Jia N."/>
            <person name="Wang J."/>
            <person name="Shi W."/>
            <person name="Du L."/>
            <person name="Sun Y."/>
            <person name="Zhan W."/>
            <person name="Jiang J."/>
            <person name="Wang Q."/>
            <person name="Zhang B."/>
            <person name="Ji P."/>
            <person name="Sakyi L.B."/>
            <person name="Cui X."/>
            <person name="Yuan T."/>
            <person name="Jiang B."/>
            <person name="Yang W."/>
            <person name="Lam T.T.-Y."/>
            <person name="Chang Q."/>
            <person name="Ding S."/>
            <person name="Wang X."/>
            <person name="Zhu J."/>
            <person name="Ruan X."/>
            <person name="Zhao L."/>
            <person name="Wei J."/>
            <person name="Que T."/>
            <person name="Du C."/>
            <person name="Cheng J."/>
            <person name="Dai P."/>
            <person name="Han X."/>
            <person name="Huang E."/>
            <person name="Gao Y."/>
            <person name="Liu J."/>
            <person name="Shao H."/>
            <person name="Ye R."/>
            <person name="Li L."/>
            <person name="Wei W."/>
            <person name="Wang X."/>
            <person name="Wang C."/>
            <person name="Yang T."/>
            <person name="Huo Q."/>
            <person name="Li W."/>
            <person name="Guo W."/>
            <person name="Chen H."/>
            <person name="Zhou L."/>
            <person name="Ni X."/>
            <person name="Tian J."/>
            <person name="Zhou Y."/>
            <person name="Sheng Y."/>
            <person name="Liu T."/>
            <person name="Pan Y."/>
            <person name="Xia L."/>
            <person name="Li J."/>
            <person name="Zhao F."/>
            <person name="Cao W."/>
        </authorList>
    </citation>
    <scope>NUCLEOTIDE SEQUENCE</scope>
    <source>
        <strain evidence="1">Dsil-2018</strain>
    </source>
</reference>
<evidence type="ECO:0000313" key="2">
    <source>
        <dbReference type="Proteomes" id="UP000821865"/>
    </source>
</evidence>
<accession>A0ACB8CUQ8</accession>
<protein>
    <submittedName>
        <fullName evidence="1">Uncharacterized protein</fullName>
    </submittedName>
</protein>
<keyword evidence="2" id="KW-1185">Reference proteome</keyword>
<sequence length="99" mass="11286">MRQGRGWYCRSDENDGDEVAARESPGSSCCQRPGNHVPHNPASPAREAGDPHILDYESVNECMEGVCHIYEEHLKWQNPNTPSITYNISCLALWTNWWI</sequence>